<dbReference type="EMBL" id="CP126217">
    <property type="protein sequence ID" value="WIA18985.1"/>
    <property type="molecule type" value="Genomic_DNA"/>
</dbReference>
<reference evidence="2 3" key="1">
    <citation type="submission" date="2023-05" db="EMBL/GenBank/DDBJ databases">
        <title>A 100% complete, gapless, phased diploid assembly of the Scenedesmus obliquus UTEX 3031 genome.</title>
        <authorList>
            <person name="Biondi T.C."/>
            <person name="Hanschen E.R."/>
            <person name="Kwon T."/>
            <person name="Eng W."/>
            <person name="Kruse C.P.S."/>
            <person name="Koehler S.I."/>
            <person name="Kunde Y."/>
            <person name="Gleasner C.D."/>
            <person name="You Mak K.T."/>
            <person name="Polle J."/>
            <person name="Hovde B.T."/>
            <person name="Starkenburg S.R."/>
        </authorList>
    </citation>
    <scope>NUCLEOTIDE SEQUENCE [LARGE SCALE GENOMIC DNA]</scope>
    <source>
        <strain evidence="2 3">DOE0152z</strain>
    </source>
</reference>
<dbReference type="Gene3D" id="6.10.140.2220">
    <property type="match status" value="1"/>
</dbReference>
<proteinExistence type="predicted"/>
<protein>
    <recommendedName>
        <fullName evidence="4">MYND-type domain-containing protein</fullName>
    </recommendedName>
</protein>
<organism evidence="2 3">
    <name type="scientific">Tetradesmus obliquus</name>
    <name type="common">Green alga</name>
    <name type="synonym">Acutodesmus obliquus</name>
    <dbReference type="NCBI Taxonomy" id="3088"/>
    <lineage>
        <taxon>Eukaryota</taxon>
        <taxon>Viridiplantae</taxon>
        <taxon>Chlorophyta</taxon>
        <taxon>core chlorophytes</taxon>
        <taxon>Chlorophyceae</taxon>
        <taxon>CS clade</taxon>
        <taxon>Sphaeropleales</taxon>
        <taxon>Scenedesmaceae</taxon>
        <taxon>Tetradesmus</taxon>
    </lineage>
</organism>
<feature type="region of interest" description="Disordered" evidence="1">
    <location>
        <begin position="251"/>
        <end position="279"/>
    </location>
</feature>
<dbReference type="SUPFAM" id="SSF144232">
    <property type="entry name" value="HIT/MYND zinc finger-like"/>
    <property type="match status" value="1"/>
</dbReference>
<evidence type="ECO:0000256" key="1">
    <source>
        <dbReference type="SAM" id="MobiDB-lite"/>
    </source>
</evidence>
<accession>A0ABY8UC96</accession>
<evidence type="ECO:0008006" key="4">
    <source>
        <dbReference type="Google" id="ProtNLM"/>
    </source>
</evidence>
<evidence type="ECO:0000313" key="2">
    <source>
        <dbReference type="EMBL" id="WIA18985.1"/>
    </source>
</evidence>
<feature type="compositionally biased region" description="Low complexity" evidence="1">
    <location>
        <begin position="261"/>
        <end position="279"/>
    </location>
</feature>
<name>A0ABY8UC96_TETOB</name>
<keyword evidence="3" id="KW-1185">Reference proteome</keyword>
<gene>
    <name evidence="2" type="ORF">OEZ85_003652</name>
</gene>
<sequence>MASATPGREADMAFEDAPAAVHKHVAEVAAAAAHSLRLWAWRPPALHKPSFMTLVLQQLVSCCTNYLCFPWEPGQAHKARQQAMVPGFLPAFSAACVALAGGLAQASSAAEVAFDVPGLCTLLLSFWKALLATFRPGKCIMHSDVAAATPCTAQLAVAVLRCWAGPGSAAASRSSNPGGARQALHITLDVLMHLVRDIYCFADPHSSFSSSDFKLQTPLPGGLAASQHVQWLLSCHAALVAQLLHKQQRGRSMAAPLTPGSSSSSQTQHDQQQQQQQQQQMKVAAVHKRLLEGLEMQGDVIAADARVYAAVESGLLPALLQQLPAAVIYAVQSARQVQQRLGYVRGDSSRPVTLMAILLAEVLPSTGPGQQLLLESLQCCSFVQLLEQGLRSWGSSIADQPCPLASMPASLMAVQRLCHVLVAALASKLGGEPPAAATAAAAAAAAQMHLLYGSSEVLALTARYCCGACQESHWKAHKAACRALAAAQAHGGAQQQ</sequence>
<dbReference type="Proteomes" id="UP001244341">
    <property type="component" value="Chromosome 10b"/>
</dbReference>
<evidence type="ECO:0000313" key="3">
    <source>
        <dbReference type="Proteomes" id="UP001244341"/>
    </source>
</evidence>